<dbReference type="PANTHER" id="PTHR47992">
    <property type="entry name" value="PROTEIN PHOSPHATASE"/>
    <property type="match status" value="1"/>
</dbReference>
<keyword evidence="7" id="KW-0460">Magnesium</keyword>
<evidence type="ECO:0000313" key="14">
    <source>
        <dbReference type="EMBL" id="KAG6478551.1"/>
    </source>
</evidence>
<keyword evidence="15" id="KW-1185">Reference proteome</keyword>
<evidence type="ECO:0000313" key="15">
    <source>
        <dbReference type="Proteomes" id="UP000734854"/>
    </source>
</evidence>
<gene>
    <name evidence="14" type="ORF">ZIOFF_061994</name>
</gene>
<dbReference type="Pfam" id="PF00481">
    <property type="entry name" value="PP2C"/>
    <property type="match status" value="2"/>
</dbReference>
<evidence type="ECO:0000256" key="9">
    <source>
        <dbReference type="ARBA" id="ARBA00023211"/>
    </source>
</evidence>
<evidence type="ECO:0000256" key="4">
    <source>
        <dbReference type="ARBA" id="ARBA00013081"/>
    </source>
</evidence>
<dbReference type="InterPro" id="IPR036457">
    <property type="entry name" value="PPM-type-like_dom_sf"/>
</dbReference>
<comment type="cofactor">
    <cofactor evidence="2">
        <name>Mg(2+)</name>
        <dbReference type="ChEBI" id="CHEBI:18420"/>
    </cofactor>
</comment>
<evidence type="ECO:0000256" key="8">
    <source>
        <dbReference type="ARBA" id="ARBA00022912"/>
    </source>
</evidence>
<dbReference type="SMART" id="SM00332">
    <property type="entry name" value="PP2Cc"/>
    <property type="match status" value="1"/>
</dbReference>
<reference evidence="14 15" key="1">
    <citation type="submission" date="2020-08" db="EMBL/GenBank/DDBJ databases">
        <title>Plant Genome Project.</title>
        <authorList>
            <person name="Zhang R.-G."/>
        </authorList>
    </citation>
    <scope>NUCLEOTIDE SEQUENCE [LARGE SCALE GENOMIC DNA]</scope>
    <source>
        <tissue evidence="14">Rhizome</tissue>
    </source>
</reference>
<dbReference type="PROSITE" id="PS01032">
    <property type="entry name" value="PPM_1"/>
    <property type="match status" value="1"/>
</dbReference>
<sequence>MLVTLMNLLSSCWLPSDRYGYLGSDAVGRQDGLLWYKDSGLHFNGEFSMAVVQANNLLEDQCQIESGPLSLLESGPYGTFVGVYDGHGGPETSRYINDHLFQHLKRFAAEHQSISVDVIRKAYQATEEGFTSLVAKQWSTKPQLAAVGSCCLVGVVTGGMLYTANLGDSRVVLGKLVKATGEVLAVQLSAEHNVGIDSVRQELQSMHPEDKQIVVLKHNVWRVKGLIQADNLQIMLGNSILGQLFQSLKLSEDESDGSESGFHGQDNDVADDDVFSIKIIPHWRYKVDQQGQKRQERIVRVWPTQMTVDLVFRQDSSYRLCHVSRSIGDVYLKKAEFNREPLFAKFRLRETFKKPILSSEPYISVLPLQPQDLFLIFASDGLWEHLSNQEAADIVHNNPHSGSARRLIKAALQEAAKKREMRYSDLQKIDRGVRRHFHDDITVVVVFLDSNLVSRASSHRGPSLSIKGGGITGPASSAPLSLIQYPPKSQPVVASV</sequence>
<dbReference type="Proteomes" id="UP000734854">
    <property type="component" value="Unassembled WGS sequence"/>
</dbReference>
<protein>
    <recommendedName>
        <fullName evidence="4">protein-serine/threonine phosphatase</fullName>
        <ecNumber evidence="4">3.1.3.16</ecNumber>
    </recommendedName>
</protein>
<dbReference type="Gene3D" id="3.60.40.10">
    <property type="entry name" value="PPM-type phosphatase domain"/>
    <property type="match status" value="1"/>
</dbReference>
<keyword evidence="8 12" id="KW-0904">Protein phosphatase</keyword>
<keyword evidence="5" id="KW-0479">Metal-binding</keyword>
<evidence type="ECO:0000256" key="11">
    <source>
        <dbReference type="ARBA" id="ARBA00048336"/>
    </source>
</evidence>
<evidence type="ECO:0000256" key="5">
    <source>
        <dbReference type="ARBA" id="ARBA00022723"/>
    </source>
</evidence>
<evidence type="ECO:0000256" key="6">
    <source>
        <dbReference type="ARBA" id="ARBA00022801"/>
    </source>
</evidence>
<name>A0A8J5F0E6_ZINOF</name>
<dbReference type="GO" id="GO:0004722">
    <property type="term" value="F:protein serine/threonine phosphatase activity"/>
    <property type="evidence" value="ECO:0007669"/>
    <property type="project" value="UniProtKB-EC"/>
</dbReference>
<comment type="similarity">
    <text evidence="3 12">Belongs to the PP2C family.</text>
</comment>
<dbReference type="InterPro" id="IPR001932">
    <property type="entry name" value="PPM-type_phosphatase-like_dom"/>
</dbReference>
<comment type="catalytic activity">
    <reaction evidence="10">
        <text>O-phospho-L-seryl-[protein] + H2O = L-seryl-[protein] + phosphate</text>
        <dbReference type="Rhea" id="RHEA:20629"/>
        <dbReference type="Rhea" id="RHEA-COMP:9863"/>
        <dbReference type="Rhea" id="RHEA-COMP:11604"/>
        <dbReference type="ChEBI" id="CHEBI:15377"/>
        <dbReference type="ChEBI" id="CHEBI:29999"/>
        <dbReference type="ChEBI" id="CHEBI:43474"/>
        <dbReference type="ChEBI" id="CHEBI:83421"/>
        <dbReference type="EC" id="3.1.3.16"/>
    </reaction>
</comment>
<dbReference type="InterPro" id="IPR015655">
    <property type="entry name" value="PP2C"/>
</dbReference>
<comment type="catalytic activity">
    <reaction evidence="11">
        <text>O-phospho-L-threonyl-[protein] + H2O = L-threonyl-[protein] + phosphate</text>
        <dbReference type="Rhea" id="RHEA:47004"/>
        <dbReference type="Rhea" id="RHEA-COMP:11060"/>
        <dbReference type="Rhea" id="RHEA-COMP:11605"/>
        <dbReference type="ChEBI" id="CHEBI:15377"/>
        <dbReference type="ChEBI" id="CHEBI:30013"/>
        <dbReference type="ChEBI" id="CHEBI:43474"/>
        <dbReference type="ChEBI" id="CHEBI:61977"/>
        <dbReference type="EC" id="3.1.3.16"/>
    </reaction>
</comment>
<evidence type="ECO:0000259" key="13">
    <source>
        <dbReference type="PROSITE" id="PS51746"/>
    </source>
</evidence>
<evidence type="ECO:0000256" key="12">
    <source>
        <dbReference type="RuleBase" id="RU003465"/>
    </source>
</evidence>
<comment type="cofactor">
    <cofactor evidence="1">
        <name>Mn(2+)</name>
        <dbReference type="ChEBI" id="CHEBI:29035"/>
    </cofactor>
</comment>
<keyword evidence="9" id="KW-0464">Manganese</keyword>
<comment type="caution">
    <text evidence="14">The sequence shown here is derived from an EMBL/GenBank/DDBJ whole genome shotgun (WGS) entry which is preliminary data.</text>
</comment>
<organism evidence="14 15">
    <name type="scientific">Zingiber officinale</name>
    <name type="common">Ginger</name>
    <name type="synonym">Amomum zingiber</name>
    <dbReference type="NCBI Taxonomy" id="94328"/>
    <lineage>
        <taxon>Eukaryota</taxon>
        <taxon>Viridiplantae</taxon>
        <taxon>Streptophyta</taxon>
        <taxon>Embryophyta</taxon>
        <taxon>Tracheophyta</taxon>
        <taxon>Spermatophyta</taxon>
        <taxon>Magnoliopsida</taxon>
        <taxon>Liliopsida</taxon>
        <taxon>Zingiberales</taxon>
        <taxon>Zingiberaceae</taxon>
        <taxon>Zingiber</taxon>
    </lineage>
</organism>
<dbReference type="AlphaFoldDB" id="A0A8J5F0E6"/>
<evidence type="ECO:0000256" key="2">
    <source>
        <dbReference type="ARBA" id="ARBA00001946"/>
    </source>
</evidence>
<dbReference type="EC" id="3.1.3.16" evidence="4"/>
<proteinExistence type="inferred from homology"/>
<evidence type="ECO:0000256" key="3">
    <source>
        <dbReference type="ARBA" id="ARBA00006702"/>
    </source>
</evidence>
<dbReference type="CDD" id="cd00143">
    <property type="entry name" value="PP2Cc"/>
    <property type="match status" value="1"/>
</dbReference>
<feature type="domain" description="PPM-type phosphatase" evidence="13">
    <location>
        <begin position="46"/>
        <end position="448"/>
    </location>
</feature>
<dbReference type="GO" id="GO:0046872">
    <property type="term" value="F:metal ion binding"/>
    <property type="evidence" value="ECO:0007669"/>
    <property type="project" value="UniProtKB-KW"/>
</dbReference>
<dbReference type="EMBL" id="JACMSC010000017">
    <property type="protein sequence ID" value="KAG6478551.1"/>
    <property type="molecule type" value="Genomic_DNA"/>
</dbReference>
<evidence type="ECO:0000256" key="7">
    <source>
        <dbReference type="ARBA" id="ARBA00022842"/>
    </source>
</evidence>
<dbReference type="SUPFAM" id="SSF81606">
    <property type="entry name" value="PP2C-like"/>
    <property type="match status" value="1"/>
</dbReference>
<dbReference type="PROSITE" id="PS51746">
    <property type="entry name" value="PPM_2"/>
    <property type="match status" value="1"/>
</dbReference>
<keyword evidence="6 12" id="KW-0378">Hydrolase</keyword>
<dbReference type="InterPro" id="IPR000222">
    <property type="entry name" value="PP2C_BS"/>
</dbReference>
<evidence type="ECO:0000256" key="10">
    <source>
        <dbReference type="ARBA" id="ARBA00047761"/>
    </source>
</evidence>
<evidence type="ECO:0000256" key="1">
    <source>
        <dbReference type="ARBA" id="ARBA00001936"/>
    </source>
</evidence>
<accession>A0A8J5F0E6</accession>